<dbReference type="InterPro" id="IPR001810">
    <property type="entry name" value="F-box_dom"/>
</dbReference>
<dbReference type="Proteomes" id="UP001429100">
    <property type="component" value="Unassembled WGS sequence"/>
</dbReference>
<dbReference type="Gene3D" id="2.130.10.10">
    <property type="entry name" value="YVTN repeat-like/Quinoprotein amine dehydrogenase"/>
    <property type="match status" value="1"/>
</dbReference>
<reference evidence="3 4" key="1">
    <citation type="submission" date="2014-11" db="EMBL/GenBank/DDBJ databases">
        <title>Comparative genomic analysis of Cryptosporidium hominis reveals occurrence of genetic recombination in virulent subtypes.</title>
        <authorList>
            <person name="Guo Y."/>
            <person name="Tang K."/>
            <person name="Frace M."/>
            <person name="Li N."/>
            <person name="Roellig D.M."/>
            <person name="Sammons S."/>
            <person name="Knipe K."/>
            <person name="Rowe L."/>
            <person name="Feng Y."/>
            <person name="Xiao L."/>
        </authorList>
    </citation>
    <scope>NUCLEOTIDE SEQUENCE [LARGE SCALE GENOMIC DNA]</scope>
    <source>
        <strain evidence="3">30976</strain>
    </source>
</reference>
<dbReference type="InterPro" id="IPR015943">
    <property type="entry name" value="WD40/YVTN_repeat-like_dom_sf"/>
</dbReference>
<feature type="domain" description="F-box" evidence="1">
    <location>
        <begin position="1"/>
        <end position="44"/>
    </location>
</feature>
<dbReference type="SUPFAM" id="SSF50978">
    <property type="entry name" value="WD40 repeat-like"/>
    <property type="match status" value="1"/>
</dbReference>
<evidence type="ECO:0000313" key="4">
    <source>
        <dbReference type="Proteomes" id="UP001429100"/>
    </source>
</evidence>
<accession>A0A0S4TAG4</accession>
<evidence type="ECO:0000313" key="2">
    <source>
        <dbReference type="EMBL" id="CUV04180.1"/>
    </source>
</evidence>
<reference evidence="3 4" key="3">
    <citation type="submission" date="2017-10" db="EMBL/GenBank/DDBJ databases">
        <title>Consistent, comparative and evidence-based genome annotation and re-annotation for the closely-related species, Cryptosporidium parvum, C. hominis and C. tyzzeri.</title>
        <authorList>
            <person name="Baptista R.P."/>
            <person name="Li Y."/>
            <person name="Sateriale A."/>
            <person name="Striepen B."/>
            <person name="Kissinger J.C."/>
        </authorList>
    </citation>
    <scope>NUCLEOTIDE SEQUENCE [LARGE SCALE GENOMIC DNA]</scope>
    <source>
        <strain evidence="3">30976</strain>
    </source>
</reference>
<evidence type="ECO:0000259" key="1">
    <source>
        <dbReference type="PROSITE" id="PS50181"/>
    </source>
</evidence>
<dbReference type="AlphaFoldDB" id="A0A0S4TAG4"/>
<dbReference type="EMBL" id="LN877947">
    <property type="protein sequence ID" value="CUV04180.1"/>
    <property type="molecule type" value="Genomic_DNA"/>
</dbReference>
<gene>
    <name evidence="2" type="ORF">CHUDEA1_2380</name>
    <name evidence="3" type="ORF">GY17_00001245</name>
</gene>
<dbReference type="VEuPathDB" id="CryptoDB:GY17_00001245"/>
<dbReference type="InterPro" id="IPR036322">
    <property type="entry name" value="WD40_repeat_dom_sf"/>
</dbReference>
<keyword evidence="4" id="KW-1185">Reference proteome</keyword>
<sequence length="562" mass="65410">MEKIPLELLATVSEYLQMVDIFSLLHLNRGFNYLWTSLEYWSIVCRGRRNYLNLLANEFNCILEDLKSFSLNKSNQDDLVDSDNNEYFGFNLNNLKASFKQMGCKTKCSDKSILWKIFVKRRLRRLDLAHLTSVFQDVKIYKYDKKIIAVFSPLIATISQHFLEIYELRNDNYLGRKYFDTTPEKLIDIKTKLITRLNIDLLQGQENVTWNNIEPKIRTTNIVKWAFFDKNTILCVTKDYGIYIHEISNFSKRIALKKPLVNKYPSLPKVVIFEISGSLLAIGLEDGVVDIWKLLSSERACSNLKWEKWYLTHHCTIYYEHTYSRKNLIDIFEEIPSPLTWVNISHNCNLLLAIYKGVVNEIRIFSINNLDLNNNPALMNKIPLYSDIQMCQIDPKGRFVICVDSNKEIHPKTRFYSLSSGKLLLVQNFRIICPLFTSCGHLLIGAYRAHPNIPIEKSQSTMKIIKTSPKHINSEFTSSYFISIWSIPSLKEIYSFNCGKSEQIINIRFSKTRNSTSIITTTINKNSSNYIDGSIIKTSSNIHFISHDFFTSMKPMKLPHFF</sequence>
<name>A0A0S4TAG4_CRYHO</name>
<reference evidence="2" key="2">
    <citation type="submission" date="2015-08" db="EMBL/GenBank/DDBJ databases">
        <authorList>
            <person name="Babu N.S."/>
            <person name="Beckwith C.J."/>
            <person name="Beseler K.G."/>
            <person name="Brison A."/>
            <person name="Carone J.V."/>
            <person name="Caskin T.P."/>
            <person name="Diamond M."/>
            <person name="Durham M.E."/>
            <person name="Foxe J.M."/>
            <person name="Go M."/>
            <person name="Henderson B.A."/>
            <person name="Jones I.B."/>
            <person name="McGettigan J.A."/>
            <person name="Micheletti S.J."/>
            <person name="Nasrallah M.E."/>
            <person name="Ortiz D."/>
            <person name="Piller C.R."/>
            <person name="Privatt S.R."/>
            <person name="Schneider S.L."/>
            <person name="Sharp S."/>
            <person name="Smith T.C."/>
            <person name="Stanton J.D."/>
            <person name="Ullery H.E."/>
            <person name="Wilson R.J."/>
            <person name="Serrano M.G."/>
            <person name="Buck G."/>
            <person name="Lee V."/>
            <person name="Wang Y."/>
            <person name="Carvalho R."/>
            <person name="Voegtly L."/>
            <person name="Shi R."/>
            <person name="Duckworth R."/>
            <person name="Johnson A."/>
            <person name="Loviza R."/>
            <person name="Walstead R."/>
            <person name="Shah Z."/>
            <person name="Kiflezghi M."/>
            <person name="Wade K."/>
            <person name="Ball S.L."/>
            <person name="Bradley K.W."/>
            <person name="Asai D.J."/>
            <person name="Bowman C.A."/>
            <person name="Russell D.A."/>
            <person name="Pope W.H."/>
            <person name="Jacobs-Sera D."/>
            <person name="Hendrix R.W."/>
            <person name="Hatfull G.F."/>
        </authorList>
    </citation>
    <scope>NUCLEOTIDE SEQUENCE [LARGE SCALE GENOMIC DNA]</scope>
</reference>
<dbReference type="VEuPathDB" id="CryptoDB:Chro.10267"/>
<protein>
    <submittedName>
        <fullName evidence="3">WD40-repeat containing protein</fullName>
    </submittedName>
</protein>
<dbReference type="PROSITE" id="PS50181">
    <property type="entry name" value="FBOX"/>
    <property type="match status" value="1"/>
</dbReference>
<dbReference type="VEuPathDB" id="CryptoDB:ChTU502y2012_305g0010"/>
<dbReference type="VEuPathDB" id="CryptoDB:CHUDEA1_2380"/>
<dbReference type="EMBL" id="JTAI01000044">
    <property type="protein sequence ID" value="PPS97122.1"/>
    <property type="molecule type" value="Genomic_DNA"/>
</dbReference>
<organism evidence="2">
    <name type="scientific">Cryptosporidium hominis</name>
    <dbReference type="NCBI Taxonomy" id="237895"/>
    <lineage>
        <taxon>Eukaryota</taxon>
        <taxon>Sar</taxon>
        <taxon>Alveolata</taxon>
        <taxon>Apicomplexa</taxon>
        <taxon>Conoidasida</taxon>
        <taxon>Coccidia</taxon>
        <taxon>Eucoccidiorida</taxon>
        <taxon>Eimeriorina</taxon>
        <taxon>Cryptosporidiidae</taxon>
        <taxon>Cryptosporidium</taxon>
    </lineage>
</organism>
<proteinExistence type="predicted"/>
<evidence type="ECO:0000313" key="3">
    <source>
        <dbReference type="EMBL" id="PPS97122.1"/>
    </source>
</evidence>
<dbReference type="Proteomes" id="UP000199752">
    <property type="component" value="Chromosome 1"/>
</dbReference>